<accession>A0A4R2M1E4</accession>
<organism evidence="1 2">
    <name type="scientific">Rubrivivax gelatinosus</name>
    <name type="common">Rhodocyclus gelatinosus</name>
    <name type="synonym">Rhodopseudomonas gelatinosa</name>
    <dbReference type="NCBI Taxonomy" id="28068"/>
    <lineage>
        <taxon>Bacteria</taxon>
        <taxon>Pseudomonadati</taxon>
        <taxon>Pseudomonadota</taxon>
        <taxon>Betaproteobacteria</taxon>
        <taxon>Burkholderiales</taxon>
        <taxon>Sphaerotilaceae</taxon>
        <taxon>Rubrivivax</taxon>
    </lineage>
</organism>
<reference evidence="1 2" key="1">
    <citation type="submission" date="2019-03" db="EMBL/GenBank/DDBJ databases">
        <title>Genomic Encyclopedia of Type Strains, Phase IV (KMG-IV): sequencing the most valuable type-strain genomes for metagenomic binning, comparative biology and taxonomic classification.</title>
        <authorList>
            <person name="Goeker M."/>
        </authorList>
    </citation>
    <scope>NUCLEOTIDE SEQUENCE [LARGE SCALE GENOMIC DNA]</scope>
    <source>
        <strain evidence="1 2">DSM 1709</strain>
    </source>
</reference>
<evidence type="ECO:0000313" key="1">
    <source>
        <dbReference type="EMBL" id="TCO99780.1"/>
    </source>
</evidence>
<comment type="caution">
    <text evidence="1">The sequence shown here is derived from an EMBL/GenBank/DDBJ whole genome shotgun (WGS) entry which is preliminary data.</text>
</comment>
<dbReference type="Proteomes" id="UP000295106">
    <property type="component" value="Unassembled WGS sequence"/>
</dbReference>
<proteinExistence type="predicted"/>
<dbReference type="GeneID" id="99685460"/>
<gene>
    <name evidence="1" type="ORF">EV684_11477</name>
</gene>
<protein>
    <submittedName>
        <fullName evidence="1">Uncharacterized protein</fullName>
    </submittedName>
</protein>
<dbReference type="EMBL" id="SLXD01000014">
    <property type="protein sequence ID" value="TCO99780.1"/>
    <property type="molecule type" value="Genomic_DNA"/>
</dbReference>
<dbReference type="AlphaFoldDB" id="A0A4R2M1E4"/>
<dbReference type="RefSeq" id="WP_132649089.1">
    <property type="nucleotide sequence ID" value="NZ_CP181386.1"/>
</dbReference>
<evidence type="ECO:0000313" key="2">
    <source>
        <dbReference type="Proteomes" id="UP000295106"/>
    </source>
</evidence>
<name>A0A4R2M1E4_RUBGE</name>
<dbReference type="OrthoDB" id="9155025at2"/>
<sequence length="68" mass="7202">MLNYLVAFGAIAGLLLGWVVVQRITRGYAERHPETGPYREVGCAGGCGHCGQPCEQPAEAPVAPPRPL</sequence>